<evidence type="ECO:0000313" key="3">
    <source>
        <dbReference type="EMBL" id="KAF1756061.1"/>
    </source>
</evidence>
<keyword evidence="2" id="KW-0175">Coiled coil</keyword>
<dbReference type="KEGG" id="crq:GCK72_012514"/>
<dbReference type="GeneID" id="78775529"/>
<dbReference type="GO" id="GO:0006751">
    <property type="term" value="P:glutathione catabolic process"/>
    <property type="evidence" value="ECO:0007669"/>
    <property type="project" value="InterPro"/>
</dbReference>
<dbReference type="InterPro" id="IPR029055">
    <property type="entry name" value="Ntn_hydrolases_N"/>
</dbReference>
<evidence type="ECO:0000256" key="2">
    <source>
        <dbReference type="SAM" id="Coils"/>
    </source>
</evidence>
<dbReference type="GO" id="GO:0036374">
    <property type="term" value="F:glutathione hydrolase activity"/>
    <property type="evidence" value="ECO:0007669"/>
    <property type="project" value="InterPro"/>
</dbReference>
<proteinExistence type="predicted"/>
<dbReference type="Pfam" id="PF01019">
    <property type="entry name" value="G_glu_transpept"/>
    <property type="match status" value="1"/>
</dbReference>
<dbReference type="PANTHER" id="PTHR11686">
    <property type="entry name" value="GAMMA GLUTAMYL TRANSPEPTIDASE"/>
    <property type="match status" value="1"/>
</dbReference>
<dbReference type="InterPro" id="IPR043137">
    <property type="entry name" value="GGT_ssub_C"/>
</dbReference>
<evidence type="ECO:0000313" key="4">
    <source>
        <dbReference type="Proteomes" id="UP000483820"/>
    </source>
</evidence>
<dbReference type="PANTHER" id="PTHR11686:SF73">
    <property type="entry name" value="GAMMA-GLUTAMYLTRANSFERASE"/>
    <property type="match status" value="1"/>
</dbReference>
<name>A0A6A5GN72_CAERE</name>
<protein>
    <submittedName>
        <fullName evidence="3">Uncharacterized protein</fullName>
    </submittedName>
</protein>
<gene>
    <name evidence="3" type="ORF">GCK72_012514</name>
</gene>
<reference evidence="3 4" key="1">
    <citation type="submission" date="2019-12" db="EMBL/GenBank/DDBJ databases">
        <title>Chromosome-level assembly of the Caenorhabditis remanei genome.</title>
        <authorList>
            <person name="Teterina A.A."/>
            <person name="Willis J.H."/>
            <person name="Phillips P.C."/>
        </authorList>
    </citation>
    <scope>NUCLEOTIDE SEQUENCE [LARGE SCALE GENOMIC DNA]</scope>
    <source>
        <strain evidence="3 4">PX506</strain>
        <tissue evidence="3">Whole organism</tissue>
    </source>
</reference>
<dbReference type="InterPro" id="IPR000101">
    <property type="entry name" value="GGT_peptidase"/>
</dbReference>
<dbReference type="SUPFAM" id="SSF56235">
    <property type="entry name" value="N-terminal nucleophile aminohydrolases (Ntn hydrolases)"/>
    <property type="match status" value="1"/>
</dbReference>
<dbReference type="CTD" id="78775529"/>
<feature type="binding site" evidence="1">
    <location>
        <position position="26"/>
    </location>
    <ligand>
        <name>L-glutamate</name>
        <dbReference type="ChEBI" id="CHEBI:29985"/>
    </ligand>
</feature>
<comment type="caution">
    <text evidence="3">The sequence shown here is derived from an EMBL/GenBank/DDBJ whole genome shotgun (WGS) entry which is preliminary data.</text>
</comment>
<dbReference type="AlphaFoldDB" id="A0A6A5GN72"/>
<feature type="binding site" evidence="1">
    <location>
        <begin position="2"/>
        <end position="3"/>
    </location>
    <ligand>
        <name>L-glutamate</name>
        <dbReference type="ChEBI" id="CHEBI:29985"/>
    </ligand>
</feature>
<feature type="coiled-coil region" evidence="2">
    <location>
        <begin position="69"/>
        <end position="96"/>
    </location>
</feature>
<dbReference type="GO" id="GO:0005886">
    <property type="term" value="C:plasma membrane"/>
    <property type="evidence" value="ECO:0007669"/>
    <property type="project" value="TreeGrafter"/>
</dbReference>
<organism evidence="3 4">
    <name type="scientific">Caenorhabditis remanei</name>
    <name type="common">Caenorhabditis vulgaris</name>
    <dbReference type="NCBI Taxonomy" id="31234"/>
    <lineage>
        <taxon>Eukaryota</taxon>
        <taxon>Metazoa</taxon>
        <taxon>Ecdysozoa</taxon>
        <taxon>Nematoda</taxon>
        <taxon>Chromadorea</taxon>
        <taxon>Rhabditida</taxon>
        <taxon>Rhabditina</taxon>
        <taxon>Rhabditomorpha</taxon>
        <taxon>Rhabditoidea</taxon>
        <taxon>Rhabditidae</taxon>
        <taxon>Peloderinae</taxon>
        <taxon>Caenorhabditis</taxon>
    </lineage>
</organism>
<dbReference type="EMBL" id="WUAV01000004">
    <property type="protein sequence ID" value="KAF1756061.1"/>
    <property type="molecule type" value="Genomic_DNA"/>
</dbReference>
<sequence>MSSMSPTIVFDPKSGEVKMVTGGTGGSKIISAVAQTLVRGLLLGQSAAEIVDMPRVHNQLTPFETEAEKDFSEKILEQLEKEHNQKMEKTDEALAIVYPITKDDDEYTVAADYRRESGDSPAGY</sequence>
<dbReference type="RefSeq" id="XP_053583951.1">
    <property type="nucleotide sequence ID" value="XM_053729179.1"/>
</dbReference>
<accession>A0A6A5GN72</accession>
<evidence type="ECO:0000256" key="1">
    <source>
        <dbReference type="PIRSR" id="PIRSR600101-2"/>
    </source>
</evidence>
<dbReference type="Gene3D" id="3.60.20.40">
    <property type="match status" value="1"/>
</dbReference>
<dbReference type="Proteomes" id="UP000483820">
    <property type="component" value="Chromosome IV"/>
</dbReference>